<feature type="transmembrane region" description="Helical" evidence="1">
    <location>
        <begin position="153"/>
        <end position="175"/>
    </location>
</feature>
<gene>
    <name evidence="2" type="ORF">F990_02094</name>
</gene>
<protein>
    <submittedName>
        <fullName evidence="2">Uncharacterized protein</fullName>
    </submittedName>
</protein>
<feature type="transmembrane region" description="Helical" evidence="1">
    <location>
        <begin position="229"/>
        <end position="253"/>
    </location>
</feature>
<proteinExistence type="predicted"/>
<keyword evidence="1" id="KW-1133">Transmembrane helix</keyword>
<organism evidence="2 3">
    <name type="scientific">Acinetobacter tjernbergiae DSM 14971 = CIP 107465</name>
    <dbReference type="NCBI Taxonomy" id="1120928"/>
    <lineage>
        <taxon>Bacteria</taxon>
        <taxon>Pseudomonadati</taxon>
        <taxon>Pseudomonadota</taxon>
        <taxon>Gammaproteobacteria</taxon>
        <taxon>Moraxellales</taxon>
        <taxon>Moraxellaceae</taxon>
        <taxon>Acinetobacter</taxon>
    </lineage>
</organism>
<dbReference type="PATRIC" id="fig|1120928.5.peg.2118"/>
<dbReference type="EMBL" id="AYEV01000020">
    <property type="protein sequence ID" value="ESK55170.1"/>
    <property type="molecule type" value="Genomic_DNA"/>
</dbReference>
<feature type="transmembrane region" description="Helical" evidence="1">
    <location>
        <begin position="187"/>
        <end position="208"/>
    </location>
</feature>
<sequence length="274" mass="31091">MNASVEISPEINTISEAEKYLKEQQETLASLKIGVPDLNGYPIKNIYARGNEYLIYDTTEESVHQTIKVLIYTEQDDDPKKICHAFNRVKNKFDKLKTVLYKSGDNPLHKQRAASAVVIILQEPNKEDEVNNLLEEITNDIKKEYEDKLWGRLAYLAGALSITLTGVISACFSYVYRNSEFFSNNEILLSVIYCCMFAGIGGFFSVSLKSQSIFIMEATNKFMYFLYGLERNTIAVIAGLACFVLLSSEIIFANVKDGNTGIFFFNECLFLLRF</sequence>
<comment type="caution">
    <text evidence="2">The sequence shown here is derived from an EMBL/GenBank/DDBJ whole genome shotgun (WGS) entry which is preliminary data.</text>
</comment>
<dbReference type="RefSeq" id="WP_018679741.1">
    <property type="nucleotide sequence ID" value="NZ_AYEV01000020.1"/>
</dbReference>
<keyword evidence="1" id="KW-0472">Membrane</keyword>
<name>V2V2M7_9GAMM</name>
<keyword evidence="1" id="KW-0812">Transmembrane</keyword>
<accession>V2V2M7</accession>
<dbReference type="AlphaFoldDB" id="V2V2M7"/>
<keyword evidence="3" id="KW-1185">Reference proteome</keyword>
<evidence type="ECO:0000313" key="2">
    <source>
        <dbReference type="EMBL" id="ESK55170.1"/>
    </source>
</evidence>
<evidence type="ECO:0000256" key="1">
    <source>
        <dbReference type="SAM" id="Phobius"/>
    </source>
</evidence>
<dbReference type="Proteomes" id="UP000017404">
    <property type="component" value="Unassembled WGS sequence"/>
</dbReference>
<reference evidence="2 3" key="1">
    <citation type="submission" date="2013-10" db="EMBL/GenBank/DDBJ databases">
        <title>The Genome Sequence of Acinetobacter tjernbergiae CIP107465.</title>
        <authorList>
            <consortium name="The Broad Institute Genomics Platform"/>
            <consortium name="The Broad Institute Genome Sequencing Center for Infectious Disease"/>
            <person name="Cerqueira G."/>
            <person name="Feldgarden M."/>
            <person name="Courvalin P."/>
            <person name="Grillot-Courvalin C."/>
            <person name="Clermont D."/>
            <person name="Rocha E."/>
            <person name="Yoon E.-J."/>
            <person name="Nemec A."/>
            <person name="Young S.K."/>
            <person name="Zeng Q."/>
            <person name="Gargeya S."/>
            <person name="Fitzgerald M."/>
            <person name="Abouelleil A."/>
            <person name="Alvarado L."/>
            <person name="Berlin A.M."/>
            <person name="Chapman S.B."/>
            <person name="Gainer-Dewar J."/>
            <person name="Goldberg J."/>
            <person name="Gnerre S."/>
            <person name="Griggs A."/>
            <person name="Gujja S."/>
            <person name="Hansen M."/>
            <person name="Howarth C."/>
            <person name="Imamovic A."/>
            <person name="Ireland A."/>
            <person name="Larimer J."/>
            <person name="McCowan C."/>
            <person name="Murphy C."/>
            <person name="Pearson M."/>
            <person name="Poon T.W."/>
            <person name="Priest M."/>
            <person name="Roberts A."/>
            <person name="Saif S."/>
            <person name="Shea T."/>
            <person name="Sykes S."/>
            <person name="Wortman J."/>
            <person name="Nusbaum C."/>
            <person name="Birren B."/>
        </authorList>
    </citation>
    <scope>NUCLEOTIDE SEQUENCE [LARGE SCALE GENOMIC DNA]</scope>
    <source>
        <strain evidence="2 3">CIP 107465</strain>
    </source>
</reference>
<evidence type="ECO:0000313" key="3">
    <source>
        <dbReference type="Proteomes" id="UP000017404"/>
    </source>
</evidence>